<organism evidence="3 4">
    <name type="scientific">Acuticoccus mangrovi</name>
    <dbReference type="NCBI Taxonomy" id="2796142"/>
    <lineage>
        <taxon>Bacteria</taxon>
        <taxon>Pseudomonadati</taxon>
        <taxon>Pseudomonadota</taxon>
        <taxon>Alphaproteobacteria</taxon>
        <taxon>Hyphomicrobiales</taxon>
        <taxon>Amorphaceae</taxon>
        <taxon>Acuticoccus</taxon>
    </lineage>
</organism>
<evidence type="ECO:0008006" key="5">
    <source>
        <dbReference type="Google" id="ProtNLM"/>
    </source>
</evidence>
<evidence type="ECO:0000313" key="3">
    <source>
        <dbReference type="EMBL" id="MBJ3774273.1"/>
    </source>
</evidence>
<evidence type="ECO:0000313" key="4">
    <source>
        <dbReference type="Proteomes" id="UP000609531"/>
    </source>
</evidence>
<proteinExistence type="predicted"/>
<evidence type="ECO:0000256" key="2">
    <source>
        <dbReference type="SAM" id="SignalP"/>
    </source>
</evidence>
<gene>
    <name evidence="3" type="ORF">JCR33_01145</name>
</gene>
<accession>A0A934ICY8</accession>
<dbReference type="Proteomes" id="UP000609531">
    <property type="component" value="Unassembled WGS sequence"/>
</dbReference>
<feature type="chain" id="PRO_5037565118" description="Caspase family p20 domain-containing protein" evidence="2">
    <location>
        <begin position="34"/>
        <end position="912"/>
    </location>
</feature>
<keyword evidence="2" id="KW-0732">Signal</keyword>
<comment type="caution">
    <text evidence="3">The sequence shown here is derived from an EMBL/GenBank/DDBJ whole genome shotgun (WGS) entry which is preliminary data.</text>
</comment>
<protein>
    <recommendedName>
        <fullName evidence="5">Caspase family p20 domain-containing protein</fullName>
    </recommendedName>
</protein>
<name>A0A934ICY8_9HYPH</name>
<feature type="region of interest" description="Disordered" evidence="1">
    <location>
        <begin position="808"/>
        <end position="828"/>
    </location>
</feature>
<dbReference type="AlphaFoldDB" id="A0A934ICY8"/>
<dbReference type="Gene3D" id="3.40.50.1460">
    <property type="match status" value="1"/>
</dbReference>
<evidence type="ECO:0000256" key="1">
    <source>
        <dbReference type="SAM" id="MobiDB-lite"/>
    </source>
</evidence>
<sequence>MTRSCTGHLLRRAVLLLVALCLAVPALVAPAFAEGSAIREAIAAGDKRYALLVGVGAYTHTPPVKFVKENLDAVERAMRDVLFVPEAHIRRISDPDAVDLLAAFGFESGAPGDFGGLDITQPDAELFVYFVGHGSRDLRAAGTSSAAESEGFLLARNSRPNALSQTAYSYDTLIANLDAFQKARFPEGRVVLFLESCFSGETNDGQSLSNTMGPMIAPPVGLDPPESSHDVITFAAAGADTPAYWDEERGQGLFTDALVKGITGRADAATGNSDGTVTLDEMASWLSVSVPARARALSKGNQRPQATAITDSPLFALYKAPAPEPNILIEFEVQDFRDRTEEVDRHDMAALRTLHEELVRFMDECGDACRPYLAELVTMRDELANKRRRCEAATTMVGRLLERNAYDRIAAFDEICAPAEIVRACVGDGTADSPACRCLADSTGAACGLPPEADCSADLAKAREAALSSGSLEPIAAYEAAARACVEADPAAVAAARADVCAAGEAALSGGTIPPGLAECPFAADAAAKADAEVAMAEACRASYADARAVDDPAPLARFIAESPTCPQRAEATAQRDQRIADAMAAADAVASDAERQQVRTELTALRQAFGTQLSEAALARIDDTLDGLDRVPCAVAAREAQRRGTAGLEDFVASRPECPEVREARASLDAARCTRDFDRIDATDTAGLFNFIDTHSDCSSGVWSAKARLEQLATQCLHEAGRVEDSDPRDAISRYRQCDSTFGFELSWVGKEATSSIDRLQRLSFCRDSLASLGNDKAALERFVQRSSGQCPAEALIARQRLANLTPPSPDGNYLGTRGYTDRGRKSPNRSCLSRYEFNVTVRNGVITFYSDNRSWRGDVGADGSISLSRSGISPPPNHETWINARIQNGQADGTLYNAYCGGGYFRLTRQ</sequence>
<dbReference type="EMBL" id="JAEKJA010000001">
    <property type="protein sequence ID" value="MBJ3774273.1"/>
    <property type="molecule type" value="Genomic_DNA"/>
</dbReference>
<feature type="signal peptide" evidence="2">
    <location>
        <begin position="1"/>
        <end position="33"/>
    </location>
</feature>
<reference evidence="3" key="1">
    <citation type="submission" date="2020-12" db="EMBL/GenBank/DDBJ databases">
        <title>Bacterial taxonomy.</title>
        <authorList>
            <person name="Pan X."/>
        </authorList>
    </citation>
    <scope>NUCLEOTIDE SEQUENCE</scope>
    <source>
        <strain evidence="3">B2012</strain>
    </source>
</reference>
<dbReference type="RefSeq" id="WP_198880164.1">
    <property type="nucleotide sequence ID" value="NZ_JAEKJA010000001.1"/>
</dbReference>
<keyword evidence="4" id="KW-1185">Reference proteome</keyword>